<dbReference type="Proteomes" id="UP000033202">
    <property type="component" value="Unassembled WGS sequence"/>
</dbReference>
<keyword evidence="3" id="KW-1185">Reference proteome</keyword>
<gene>
    <name evidence="2" type="ORF">SCH01S_28_00640</name>
</gene>
<dbReference type="InterPro" id="IPR006917">
    <property type="entry name" value="SOUL_heme-bd"/>
</dbReference>
<sequence>MADTPAPEKPKRRSTTKAAEGDAKPARRAAPAKAKATSLKPAKAEGAAKPAPARQSRAPAVKAETAVAKPKRAARKPAASKSAAPKPSPSPKPSPAPKTKAAVAPAVEKAVDSVKRAVAEVPPRTGLLAALGTVAVAAGAFFVWRASRAEEPRYQTIESDNTIEIRKYPALVTAGTEHRGDRQSALNEGFRMLADYLFARSRQGDKLPMTAPVLSDTDGDGSWRTRFLMPTGKARGELPTPPSGVELTSEPAQRVAAIRFSGRADDAALSAKEGALRSWLQIRGLPSEGKAVHAYYNAPFLPGPMRRNEVLIMLSEEGGMGA</sequence>
<feature type="region of interest" description="Disordered" evidence="1">
    <location>
        <begin position="1"/>
        <end position="103"/>
    </location>
</feature>
<evidence type="ECO:0008006" key="4">
    <source>
        <dbReference type="Google" id="ProtNLM"/>
    </source>
</evidence>
<protein>
    <recommendedName>
        <fullName evidence="4">SOUL heme-binding protein</fullName>
    </recommendedName>
</protein>
<comment type="caution">
    <text evidence="2">The sequence shown here is derived from an EMBL/GenBank/DDBJ whole genome shotgun (WGS) entry which is preliminary data.</text>
</comment>
<organism evidence="2 3">
    <name type="scientific">Sphingomonas changbaiensis NBRC 104936</name>
    <dbReference type="NCBI Taxonomy" id="1219043"/>
    <lineage>
        <taxon>Bacteria</taxon>
        <taxon>Pseudomonadati</taxon>
        <taxon>Pseudomonadota</taxon>
        <taxon>Alphaproteobacteria</taxon>
        <taxon>Sphingomonadales</taxon>
        <taxon>Sphingomonadaceae</taxon>
        <taxon>Sphingomonas</taxon>
    </lineage>
</organism>
<feature type="compositionally biased region" description="Pro residues" evidence="1">
    <location>
        <begin position="86"/>
        <end position="96"/>
    </location>
</feature>
<dbReference type="STRING" id="1219043.SCH01S_28_00640"/>
<dbReference type="Gene3D" id="3.20.80.10">
    <property type="entry name" value="Regulatory factor, effector binding domain"/>
    <property type="match status" value="1"/>
</dbReference>
<dbReference type="Pfam" id="PF04832">
    <property type="entry name" value="SOUL"/>
    <property type="match status" value="1"/>
</dbReference>
<accession>A0A0E9MPZ8</accession>
<evidence type="ECO:0000313" key="3">
    <source>
        <dbReference type="Proteomes" id="UP000033202"/>
    </source>
</evidence>
<feature type="compositionally biased region" description="Low complexity" evidence="1">
    <location>
        <begin position="76"/>
        <end position="85"/>
    </location>
</feature>
<dbReference type="InterPro" id="IPR011256">
    <property type="entry name" value="Reg_factor_effector_dom_sf"/>
</dbReference>
<dbReference type="SUPFAM" id="SSF55136">
    <property type="entry name" value="Probable bacterial effector-binding domain"/>
    <property type="match status" value="1"/>
</dbReference>
<name>A0A0E9MPZ8_9SPHN</name>
<reference evidence="2 3" key="1">
    <citation type="submission" date="2015-04" db="EMBL/GenBank/DDBJ databases">
        <title>Whole genome shotgun sequence of Sphingomonas changbaiensis NBRC 104936.</title>
        <authorList>
            <person name="Katano-Makiyama Y."/>
            <person name="Hosoyama A."/>
            <person name="Hashimoto M."/>
            <person name="Noguchi M."/>
            <person name="Tsuchikane K."/>
            <person name="Ohji S."/>
            <person name="Yamazoe A."/>
            <person name="Ichikawa N."/>
            <person name="Kimura A."/>
            <person name="Fujita N."/>
        </authorList>
    </citation>
    <scope>NUCLEOTIDE SEQUENCE [LARGE SCALE GENOMIC DNA]</scope>
    <source>
        <strain evidence="2 3">NBRC 104936</strain>
    </source>
</reference>
<evidence type="ECO:0000256" key="1">
    <source>
        <dbReference type="SAM" id="MobiDB-lite"/>
    </source>
</evidence>
<evidence type="ECO:0000313" key="2">
    <source>
        <dbReference type="EMBL" id="GAO39205.1"/>
    </source>
</evidence>
<dbReference type="AlphaFoldDB" id="A0A0E9MPZ8"/>
<proteinExistence type="predicted"/>
<dbReference type="PANTHER" id="PTHR11220:SF1">
    <property type="entry name" value="HEME-BINDING PROTEIN 2"/>
    <property type="match status" value="1"/>
</dbReference>
<dbReference type="RefSeq" id="WP_217995419.1">
    <property type="nucleotide sequence ID" value="NZ_BBWU01000028.1"/>
</dbReference>
<dbReference type="EMBL" id="BBWU01000028">
    <property type="protein sequence ID" value="GAO39205.1"/>
    <property type="molecule type" value="Genomic_DNA"/>
</dbReference>
<feature type="compositionally biased region" description="Low complexity" evidence="1">
    <location>
        <begin position="28"/>
        <end position="53"/>
    </location>
</feature>
<dbReference type="PANTHER" id="PTHR11220">
    <property type="entry name" value="HEME-BINDING PROTEIN-RELATED"/>
    <property type="match status" value="1"/>
</dbReference>